<dbReference type="Gene3D" id="2.20.25.110">
    <property type="entry name" value="S-adenosyl-L-methionine-dependent methyltransferases"/>
    <property type="match status" value="1"/>
</dbReference>
<sequence length="250" mass="28160">MSAYAPFAPYYDGLMRKAGYSQRADYLCSLLAHFEHAPGLTLDLACGTGSMTVELAKRGFDIYGTDADAAMLSEAMQKADEAGLSILFLCQKMQQLDLYGTVDTVICTLDGLNHLSGERDLRKTFERVSLFLNPGGYFLFDMNTVYKHRTVLGNHTFVYDTEQVFCVWQNALDAETDRVSITLDFFEKESGTVYRRSSTHFYERAYSQEKLCALLEETGFQVRGVFADMTMLPPDPNCERLVVAAQKREA</sequence>
<evidence type="ECO:0000256" key="1">
    <source>
        <dbReference type="ARBA" id="ARBA00022679"/>
    </source>
</evidence>
<reference evidence="3" key="1">
    <citation type="submission" date="2020-08" db="EMBL/GenBank/DDBJ databases">
        <title>Genome public.</title>
        <authorList>
            <person name="Liu C."/>
            <person name="Sun Q."/>
        </authorList>
    </citation>
    <scope>NUCLEOTIDE SEQUENCE</scope>
    <source>
        <strain evidence="3">NSJ-40</strain>
    </source>
</reference>
<dbReference type="Gene3D" id="3.40.50.150">
    <property type="entry name" value="Vaccinia Virus protein VP39"/>
    <property type="match status" value="1"/>
</dbReference>
<evidence type="ECO:0000313" key="3">
    <source>
        <dbReference type="EMBL" id="MBC8532432.1"/>
    </source>
</evidence>
<keyword evidence="4" id="KW-1185">Reference proteome</keyword>
<dbReference type="GO" id="GO:0032259">
    <property type="term" value="P:methylation"/>
    <property type="evidence" value="ECO:0007669"/>
    <property type="project" value="UniProtKB-KW"/>
</dbReference>
<dbReference type="Proteomes" id="UP000651482">
    <property type="component" value="Unassembled WGS sequence"/>
</dbReference>
<dbReference type="EMBL" id="JACRSN010000001">
    <property type="protein sequence ID" value="MBC8532432.1"/>
    <property type="molecule type" value="Genomic_DNA"/>
</dbReference>
<organism evidence="3 4">
    <name type="scientific">Yeguia hominis</name>
    <dbReference type="NCBI Taxonomy" id="2763662"/>
    <lineage>
        <taxon>Bacteria</taxon>
        <taxon>Bacillati</taxon>
        <taxon>Bacillota</taxon>
        <taxon>Clostridia</taxon>
        <taxon>Eubacteriales</taxon>
        <taxon>Yeguiaceae</taxon>
        <taxon>Yeguia</taxon>
    </lineage>
</organism>
<dbReference type="CDD" id="cd02440">
    <property type="entry name" value="AdoMet_MTases"/>
    <property type="match status" value="1"/>
</dbReference>
<dbReference type="Pfam" id="PF13649">
    <property type="entry name" value="Methyltransf_25"/>
    <property type="match status" value="1"/>
</dbReference>
<name>A0A926D6P4_9FIRM</name>
<keyword evidence="3" id="KW-0489">Methyltransferase</keyword>
<dbReference type="GO" id="GO:0008168">
    <property type="term" value="F:methyltransferase activity"/>
    <property type="evidence" value="ECO:0007669"/>
    <property type="project" value="UniProtKB-KW"/>
</dbReference>
<dbReference type="AlphaFoldDB" id="A0A926D6P4"/>
<proteinExistence type="predicted"/>
<dbReference type="PANTHER" id="PTHR43861">
    <property type="entry name" value="TRANS-ACONITATE 2-METHYLTRANSFERASE-RELATED"/>
    <property type="match status" value="1"/>
</dbReference>
<comment type="caution">
    <text evidence="3">The sequence shown here is derived from an EMBL/GenBank/DDBJ whole genome shotgun (WGS) entry which is preliminary data.</text>
</comment>
<dbReference type="SUPFAM" id="SSF53335">
    <property type="entry name" value="S-adenosyl-L-methionine-dependent methyltransferases"/>
    <property type="match status" value="1"/>
</dbReference>
<feature type="domain" description="Methyltransferase" evidence="2">
    <location>
        <begin position="42"/>
        <end position="136"/>
    </location>
</feature>
<gene>
    <name evidence="3" type="ORF">IAG03_00140</name>
</gene>
<dbReference type="RefSeq" id="WP_249317602.1">
    <property type="nucleotide sequence ID" value="NZ_JACRSN010000001.1"/>
</dbReference>
<evidence type="ECO:0000313" key="4">
    <source>
        <dbReference type="Proteomes" id="UP000651482"/>
    </source>
</evidence>
<evidence type="ECO:0000259" key="2">
    <source>
        <dbReference type="Pfam" id="PF13649"/>
    </source>
</evidence>
<dbReference type="InterPro" id="IPR029063">
    <property type="entry name" value="SAM-dependent_MTases_sf"/>
</dbReference>
<protein>
    <submittedName>
        <fullName evidence="3">Class I SAM-dependent methyltransferase</fullName>
    </submittedName>
</protein>
<accession>A0A926D6P4</accession>
<dbReference type="InterPro" id="IPR041698">
    <property type="entry name" value="Methyltransf_25"/>
</dbReference>
<keyword evidence="1" id="KW-0808">Transferase</keyword>